<dbReference type="GO" id="GO:0043743">
    <property type="term" value="F:LPPG:FO 2-phospho-L-lactate transferase activity"/>
    <property type="evidence" value="ECO:0007669"/>
    <property type="project" value="InterPro"/>
</dbReference>
<dbReference type="InterPro" id="IPR000668">
    <property type="entry name" value="Peptidase_C1A_C"/>
</dbReference>
<evidence type="ECO:0000256" key="5">
    <source>
        <dbReference type="ARBA" id="ARBA00023157"/>
    </source>
</evidence>
<evidence type="ECO:0000313" key="8">
    <source>
        <dbReference type="EMBL" id="KAK4386560.1"/>
    </source>
</evidence>
<dbReference type="SUPFAM" id="SSF54001">
    <property type="entry name" value="Cysteine proteinases"/>
    <property type="match status" value="1"/>
</dbReference>
<dbReference type="SMART" id="SM00848">
    <property type="entry name" value="Inhibitor_I29"/>
    <property type="match status" value="1"/>
</dbReference>
<dbReference type="Gene3D" id="3.40.50.10680">
    <property type="entry name" value="CofD-like domains"/>
    <property type="match status" value="1"/>
</dbReference>
<keyword evidence="1 8" id="KW-0645">Protease</keyword>
<reference evidence="8" key="1">
    <citation type="submission" date="2020-06" db="EMBL/GenBank/DDBJ databases">
        <authorList>
            <person name="Li T."/>
            <person name="Hu X."/>
            <person name="Zhang T."/>
            <person name="Song X."/>
            <person name="Zhang H."/>
            <person name="Dai N."/>
            <person name="Sheng W."/>
            <person name="Hou X."/>
            <person name="Wei L."/>
        </authorList>
    </citation>
    <scope>NUCLEOTIDE SEQUENCE</scope>
    <source>
        <strain evidence="8">K16</strain>
        <tissue evidence="8">Leaf</tissue>
    </source>
</reference>
<dbReference type="Pfam" id="PF00112">
    <property type="entry name" value="Peptidase_C1"/>
    <property type="match status" value="1"/>
</dbReference>
<dbReference type="PROSITE" id="PS00639">
    <property type="entry name" value="THIOL_PROTEASE_HIS"/>
    <property type="match status" value="1"/>
</dbReference>
<dbReference type="Gene3D" id="3.90.70.10">
    <property type="entry name" value="Cysteine proteinases"/>
    <property type="match status" value="1"/>
</dbReference>
<evidence type="ECO:0000256" key="3">
    <source>
        <dbReference type="ARBA" id="ARBA00022801"/>
    </source>
</evidence>
<dbReference type="CDD" id="cd07187">
    <property type="entry name" value="YvcK_like"/>
    <property type="match status" value="1"/>
</dbReference>
<organism evidence="8 9">
    <name type="scientific">Sesamum angolense</name>
    <dbReference type="NCBI Taxonomy" id="2727404"/>
    <lineage>
        <taxon>Eukaryota</taxon>
        <taxon>Viridiplantae</taxon>
        <taxon>Streptophyta</taxon>
        <taxon>Embryophyta</taxon>
        <taxon>Tracheophyta</taxon>
        <taxon>Spermatophyta</taxon>
        <taxon>Magnoliopsida</taxon>
        <taxon>eudicotyledons</taxon>
        <taxon>Gunneridae</taxon>
        <taxon>Pentapetalae</taxon>
        <taxon>asterids</taxon>
        <taxon>lamiids</taxon>
        <taxon>Lamiales</taxon>
        <taxon>Pedaliaceae</taxon>
        <taxon>Sesamum</taxon>
    </lineage>
</organism>
<dbReference type="GO" id="GO:0008234">
    <property type="term" value="F:cysteine-type peptidase activity"/>
    <property type="evidence" value="ECO:0007669"/>
    <property type="project" value="UniProtKB-KW"/>
</dbReference>
<reference evidence="8" key="2">
    <citation type="journal article" date="2024" name="Plant">
        <title>Genomic evolution and insights into agronomic trait innovations of Sesamum species.</title>
        <authorList>
            <person name="Miao H."/>
            <person name="Wang L."/>
            <person name="Qu L."/>
            <person name="Liu H."/>
            <person name="Sun Y."/>
            <person name="Le M."/>
            <person name="Wang Q."/>
            <person name="Wei S."/>
            <person name="Zheng Y."/>
            <person name="Lin W."/>
            <person name="Duan Y."/>
            <person name="Cao H."/>
            <person name="Xiong S."/>
            <person name="Wang X."/>
            <person name="Wei L."/>
            <person name="Li C."/>
            <person name="Ma Q."/>
            <person name="Ju M."/>
            <person name="Zhao R."/>
            <person name="Li G."/>
            <person name="Mu C."/>
            <person name="Tian Q."/>
            <person name="Mei H."/>
            <person name="Zhang T."/>
            <person name="Gao T."/>
            <person name="Zhang H."/>
        </authorList>
    </citation>
    <scope>NUCLEOTIDE SEQUENCE</scope>
    <source>
        <strain evidence="8">K16</strain>
    </source>
</reference>
<dbReference type="GO" id="GO:0006508">
    <property type="term" value="P:proteolysis"/>
    <property type="evidence" value="ECO:0007669"/>
    <property type="project" value="UniProtKB-KW"/>
</dbReference>
<dbReference type="SUPFAM" id="SSF142338">
    <property type="entry name" value="CofD-like"/>
    <property type="match status" value="1"/>
</dbReference>
<dbReference type="CDD" id="cd02248">
    <property type="entry name" value="Peptidase_C1A"/>
    <property type="match status" value="1"/>
</dbReference>
<dbReference type="PRINTS" id="PR00705">
    <property type="entry name" value="PAPAIN"/>
</dbReference>
<feature type="domain" description="Peptidase C1A papain C-terminal" evidence="6">
    <location>
        <begin position="548"/>
        <end position="764"/>
    </location>
</feature>
<dbReference type="PANTHER" id="PTHR31240">
    <property type="entry name" value="MATERNAL EFFECT EMBRYO ARREST 18"/>
    <property type="match status" value="1"/>
</dbReference>
<proteinExistence type="predicted"/>
<protein>
    <submittedName>
        <fullName evidence="8">Senescence-specific cysteine protease SAG39</fullName>
    </submittedName>
</protein>
<keyword evidence="5" id="KW-1015">Disulfide bond</keyword>
<dbReference type="InterPro" id="IPR038765">
    <property type="entry name" value="Papain-like_cys_pep_sf"/>
</dbReference>
<accession>A0AAE1W4E3</accession>
<dbReference type="InterPro" id="IPR000169">
    <property type="entry name" value="Pept_cys_AS"/>
</dbReference>
<dbReference type="PANTHER" id="PTHR31240:SF0">
    <property type="entry name" value="MATERNAL EFFECT EMBRYO ARREST 18"/>
    <property type="match status" value="1"/>
</dbReference>
<keyword evidence="2" id="KW-0732">Signal</keyword>
<dbReference type="InterPro" id="IPR039417">
    <property type="entry name" value="Peptidase_C1A_papain-like"/>
</dbReference>
<dbReference type="Pfam" id="PF01933">
    <property type="entry name" value="CofD"/>
    <property type="match status" value="1"/>
</dbReference>
<evidence type="ECO:0000256" key="4">
    <source>
        <dbReference type="ARBA" id="ARBA00022807"/>
    </source>
</evidence>
<dbReference type="InterPro" id="IPR013201">
    <property type="entry name" value="Prot_inhib_I29"/>
</dbReference>
<dbReference type="FunFam" id="3.90.70.10:FF:000023">
    <property type="entry name" value="Senescence-specific cysteine protease SAG39"/>
    <property type="match status" value="1"/>
</dbReference>
<keyword evidence="4" id="KW-0788">Thiol protease</keyword>
<dbReference type="Pfam" id="PF08246">
    <property type="entry name" value="Inhibitor_I29"/>
    <property type="match status" value="1"/>
</dbReference>
<dbReference type="InterPro" id="IPR002882">
    <property type="entry name" value="CofD"/>
</dbReference>
<dbReference type="InterPro" id="IPR038136">
    <property type="entry name" value="CofD-like_dom_sf"/>
</dbReference>
<name>A0AAE1W4E3_9LAMI</name>
<evidence type="ECO:0000256" key="2">
    <source>
        <dbReference type="ARBA" id="ARBA00022729"/>
    </source>
</evidence>
<dbReference type="PROSITE" id="PS00640">
    <property type="entry name" value="THIOL_PROTEASE_ASN"/>
    <property type="match status" value="1"/>
</dbReference>
<comment type="caution">
    <text evidence="8">The sequence shown here is derived from an EMBL/GenBank/DDBJ whole genome shotgun (WGS) entry which is preliminary data.</text>
</comment>
<feature type="domain" description="Cathepsin propeptide inhibitor" evidence="7">
    <location>
        <begin position="462"/>
        <end position="519"/>
    </location>
</feature>
<keyword evidence="3" id="KW-0378">Hydrolase</keyword>
<dbReference type="SMART" id="SM00645">
    <property type="entry name" value="Pept_C1"/>
    <property type="match status" value="1"/>
</dbReference>
<keyword evidence="9" id="KW-1185">Reference proteome</keyword>
<gene>
    <name evidence="8" type="ORF">Sango_2526600</name>
</gene>
<sequence>MHKQGDRWKSMLSFAFNMNLSSGIFARKGGTGFNGVVEELKKLTTRVSHVLPVSDDGGSTAEIVRVLGGPAVGDIRSRCLRLSDQSTTEALAVRTLLGHRLPLDAQKAKFECIGNFFFAGARIFFQSLDAAIFLFSRVSQIPTESLVLPVISTNDRLTLGCELWDGTIIRGQNEISHPTNGSMEPINKSNSLVPTLPSRIKRVFYMSSEGSNLLHEVFPPANPTVLEQLKSVDCIIFAMGSLFTSICPSLVLLGIGEIVSSRSCPKVLLLNGTHDRETSGFTAACFVTAITDALNRTYGGPHNCLQNRPSQYINTIFVPKDGQIPLDIDSLAAQGIFDVELLDITFVLVKDGFENCFYISEAARDRRKIQLRFSIQPLSFKHVSINTPKGRRKHWSVHEMSSEFVLRCITCRILQGVMDYSAITEMALVTNWRLIFAALLVLEMWASATARTLPDASMIERHEQWMAQYGRAYKDDVEKAKRFKIFKENVEYIQSFNEAGARPYKLAVNKFADLTNEEFQASRNGYKMGSYGKSSKVSSFRYANVTAVPASMDWRQKGAVTGVKDQGQCGCCWAFSAVAATEGINQLTTGKLISLSEQELVDCDTSQDEGCNGGLMDNAFEFIISNGGITTESNYPYEGVDGTCNSKKESSYAAKITGYEDVPANSESALLKAVANQPVSVAIDASGSDFQFYTSGVFTGQCGTELDHGVTAVGYGKTSDGTKYWLVKNSWGTSWGENGYIRMQRDVDAAEGLCGIAMQASYPTA</sequence>
<dbReference type="PROSITE" id="PS00139">
    <property type="entry name" value="THIOL_PROTEASE_CYS"/>
    <property type="match status" value="1"/>
</dbReference>
<evidence type="ECO:0000259" key="7">
    <source>
        <dbReference type="SMART" id="SM00848"/>
    </source>
</evidence>
<evidence type="ECO:0000256" key="1">
    <source>
        <dbReference type="ARBA" id="ARBA00022670"/>
    </source>
</evidence>
<dbReference type="Proteomes" id="UP001289374">
    <property type="component" value="Unassembled WGS sequence"/>
</dbReference>
<dbReference type="EMBL" id="JACGWL010000015">
    <property type="protein sequence ID" value="KAK4386560.1"/>
    <property type="molecule type" value="Genomic_DNA"/>
</dbReference>
<evidence type="ECO:0000313" key="9">
    <source>
        <dbReference type="Proteomes" id="UP001289374"/>
    </source>
</evidence>
<dbReference type="InterPro" id="IPR025661">
    <property type="entry name" value="Pept_asp_AS"/>
</dbReference>
<dbReference type="AlphaFoldDB" id="A0AAE1W4E3"/>
<dbReference type="InterPro" id="IPR025660">
    <property type="entry name" value="Pept_his_AS"/>
</dbReference>
<evidence type="ECO:0000259" key="6">
    <source>
        <dbReference type="SMART" id="SM00645"/>
    </source>
</evidence>